<dbReference type="Gene3D" id="3.10.100.10">
    <property type="entry name" value="Mannose-Binding Protein A, subunit A"/>
    <property type="match status" value="1"/>
</dbReference>
<keyword evidence="4" id="KW-1185">Reference proteome</keyword>
<dbReference type="SMART" id="SM00034">
    <property type="entry name" value="CLECT"/>
    <property type="match status" value="1"/>
</dbReference>
<gene>
    <name evidence="3" type="ORF">ANN_04638</name>
</gene>
<organism evidence="3 4">
    <name type="scientific">Periplaneta americana</name>
    <name type="common">American cockroach</name>
    <name type="synonym">Blatta americana</name>
    <dbReference type="NCBI Taxonomy" id="6978"/>
    <lineage>
        <taxon>Eukaryota</taxon>
        <taxon>Metazoa</taxon>
        <taxon>Ecdysozoa</taxon>
        <taxon>Arthropoda</taxon>
        <taxon>Hexapoda</taxon>
        <taxon>Insecta</taxon>
        <taxon>Pterygota</taxon>
        <taxon>Neoptera</taxon>
        <taxon>Polyneoptera</taxon>
        <taxon>Dictyoptera</taxon>
        <taxon>Blattodea</taxon>
        <taxon>Blattoidea</taxon>
        <taxon>Blattidae</taxon>
        <taxon>Blattinae</taxon>
        <taxon>Periplaneta</taxon>
    </lineage>
</organism>
<dbReference type="PANTHER" id="PTHR22803">
    <property type="entry name" value="MANNOSE, PHOSPHOLIPASE, LECTIN RECEPTOR RELATED"/>
    <property type="match status" value="1"/>
</dbReference>
<dbReference type="EMBL" id="JAJSOF020000013">
    <property type="protein sequence ID" value="KAJ4442990.1"/>
    <property type="molecule type" value="Genomic_DNA"/>
</dbReference>
<evidence type="ECO:0000313" key="3">
    <source>
        <dbReference type="EMBL" id="KAJ4442990.1"/>
    </source>
</evidence>
<dbReference type="Pfam" id="PF00059">
    <property type="entry name" value="Lectin_C"/>
    <property type="match status" value="1"/>
</dbReference>
<evidence type="ECO:0000256" key="1">
    <source>
        <dbReference type="SAM" id="MobiDB-lite"/>
    </source>
</evidence>
<feature type="domain" description="C-type lectin" evidence="2">
    <location>
        <begin position="26"/>
        <end position="151"/>
    </location>
</feature>
<dbReference type="InterPro" id="IPR001304">
    <property type="entry name" value="C-type_lectin-like"/>
</dbReference>
<proteinExistence type="predicted"/>
<feature type="region of interest" description="Disordered" evidence="1">
    <location>
        <begin position="112"/>
        <end position="132"/>
    </location>
</feature>
<name>A0ABQ8T8Z3_PERAM</name>
<feature type="non-terminal residue" evidence="3">
    <location>
        <position position="1"/>
    </location>
</feature>
<accession>A0ABQ8T8Z3</accession>
<evidence type="ECO:0000259" key="2">
    <source>
        <dbReference type="PROSITE" id="PS50041"/>
    </source>
</evidence>
<dbReference type="InterPro" id="IPR050111">
    <property type="entry name" value="C-type_lectin/snaclec_domain"/>
</dbReference>
<evidence type="ECO:0000313" key="4">
    <source>
        <dbReference type="Proteomes" id="UP001148838"/>
    </source>
</evidence>
<sequence>LTCLNITAPPRRVTEGYELFPAVGYYKFHTEGLTWREAVKACSREGAHLAIINSETESSVLQSLFARHPKLNNVSDQNHAFLGYHDLHKEGTFLTVFGNALNTTGFLRWSDSTQPNNAKSGPDPDSDCGGINRNGGLNDLPCNWKVSFFCEQPL</sequence>
<dbReference type="InterPro" id="IPR016186">
    <property type="entry name" value="C-type_lectin-like/link_sf"/>
</dbReference>
<dbReference type="CDD" id="cd00037">
    <property type="entry name" value="CLECT"/>
    <property type="match status" value="1"/>
</dbReference>
<protein>
    <recommendedName>
        <fullName evidence="2">C-type lectin domain-containing protein</fullName>
    </recommendedName>
</protein>
<dbReference type="InterPro" id="IPR016187">
    <property type="entry name" value="CTDL_fold"/>
</dbReference>
<dbReference type="SUPFAM" id="SSF56436">
    <property type="entry name" value="C-type lectin-like"/>
    <property type="match status" value="1"/>
</dbReference>
<dbReference type="PROSITE" id="PS50041">
    <property type="entry name" value="C_TYPE_LECTIN_2"/>
    <property type="match status" value="1"/>
</dbReference>
<reference evidence="3 4" key="1">
    <citation type="journal article" date="2022" name="Allergy">
        <title>Genome assembly and annotation of Periplaneta americana reveal a comprehensive cockroach allergen profile.</title>
        <authorList>
            <person name="Wang L."/>
            <person name="Xiong Q."/>
            <person name="Saelim N."/>
            <person name="Wang L."/>
            <person name="Nong W."/>
            <person name="Wan A.T."/>
            <person name="Shi M."/>
            <person name="Liu X."/>
            <person name="Cao Q."/>
            <person name="Hui J.H.L."/>
            <person name="Sookrung N."/>
            <person name="Leung T.F."/>
            <person name="Tungtrongchitr A."/>
            <person name="Tsui S.K.W."/>
        </authorList>
    </citation>
    <scope>NUCLEOTIDE SEQUENCE [LARGE SCALE GENOMIC DNA]</scope>
    <source>
        <strain evidence="3">PWHHKU_190912</strain>
    </source>
</reference>
<dbReference type="Proteomes" id="UP001148838">
    <property type="component" value="Unassembled WGS sequence"/>
</dbReference>
<comment type="caution">
    <text evidence="3">The sequence shown here is derived from an EMBL/GenBank/DDBJ whole genome shotgun (WGS) entry which is preliminary data.</text>
</comment>